<feature type="compositionally biased region" description="Basic and acidic residues" evidence="1">
    <location>
        <begin position="111"/>
        <end position="128"/>
    </location>
</feature>
<dbReference type="VEuPathDB" id="MicrosporidiaDB:CWI36_0626p0030"/>
<evidence type="ECO:0000313" key="2">
    <source>
        <dbReference type="EMBL" id="TBU05525.1"/>
    </source>
</evidence>
<dbReference type="Proteomes" id="UP000291404">
    <property type="component" value="Unassembled WGS sequence"/>
</dbReference>
<feature type="region of interest" description="Disordered" evidence="1">
    <location>
        <begin position="111"/>
        <end position="142"/>
    </location>
</feature>
<dbReference type="AlphaFoldDB" id="A0A4Q9LDL3"/>
<gene>
    <name evidence="2" type="ORF">CWI36_0626p0030</name>
</gene>
<accession>A0A4Q9LDL3</accession>
<evidence type="ECO:0000256" key="1">
    <source>
        <dbReference type="SAM" id="MobiDB-lite"/>
    </source>
</evidence>
<sequence>PDIFILDKKKNKITLIEVGITSQDSLQIVETEKIGNYDLLANELGLIYKCSVEIIPCVMTWDGIVTTYHNSNLKRLEISMNIEAYMQSIVRKKTFETISFRASMGVIMRSEMHEEPTPPLKEAKREGNEEPNNNINKESDLEEQTKVVKEVEEYVKIKRSNKVLYTKYHKDFRFGKYYLELSEIDEEKDNLSTGKYFLGQLSHNFLLRFARYATIDDPFITTLSFIEFTNILLVLEILGFKRTSKNNTFFKYLLVNSIVNENFDFTKFNIFLNSNEYDCDMFNMNLEYLYNIFREVLCIGNTNKFTFLLLKSNTLFHDFKIIQSYQVYVRYKDKFCKSSIIFFDPNIIIHLEKLLTTDWGKNCFCFFSKYCIIDTFCFVFTKEEPSKKIFNSINLIKPNNLKKIVVRDMLNNKTGIKTLLLFGYFQITEYLKISCDLNIEEISMILQHSENIKKLVIKSQDACYDILFELNKFAKSHKNMYLKYKCINLIMICQKNYLLQNLSENLIFYIKKFNESFLHCNSCFMRSFVLYRKIRTRLDNNNYQLEKYKNKFFLCSNVNAAYINMHQNKSVQIIHPKLVKYIFQIQKLQDIFFENIIITDILIRHILETKGLISIKIYNSLFPSELFHKYKIVNYTLRGITIKNTILTLNMNFIKFISLFRNLIFLKIHIKNIDSVFQKIIVNRASEMYKILKYKHVYRLEYLKITINEDITTYFPIIFALSCFFDISNLSTLVLQCFKLDEKDANVISNLKNLKELHVCVYQQKNEFFLDRLTKILENKMITRLGLDIKNLNFKIFEYLYNFRKIVFVSIRFKIIEAYDLTLLHKMKLNYPKNIVFLCKNDPLVSFEVINFCEEHNIAFLEN</sequence>
<protein>
    <submittedName>
        <fullName evidence="2">Uncharacterized protein</fullName>
    </submittedName>
</protein>
<keyword evidence="3" id="KW-1185">Reference proteome</keyword>
<feature type="non-terminal residue" evidence="2">
    <location>
        <position position="1"/>
    </location>
</feature>
<proteinExistence type="predicted"/>
<dbReference type="EMBL" id="PITI01000626">
    <property type="protein sequence ID" value="TBU05525.1"/>
    <property type="molecule type" value="Genomic_DNA"/>
</dbReference>
<organism evidence="2 3">
    <name type="scientific">Hamiltosporidium magnivora</name>
    <dbReference type="NCBI Taxonomy" id="148818"/>
    <lineage>
        <taxon>Eukaryota</taxon>
        <taxon>Fungi</taxon>
        <taxon>Fungi incertae sedis</taxon>
        <taxon>Microsporidia</taxon>
        <taxon>Dubosqiidae</taxon>
        <taxon>Hamiltosporidium</taxon>
    </lineage>
</organism>
<dbReference type="VEuPathDB" id="MicrosporidiaDB:CWI39_0754p0020"/>
<reference evidence="2 3" key="1">
    <citation type="submission" date="2017-12" db="EMBL/GenBank/DDBJ databases">
        <authorList>
            <person name="Pombert J.-F."/>
            <person name="Haag K.L."/>
            <person name="Ebert D."/>
        </authorList>
    </citation>
    <scope>NUCLEOTIDE SEQUENCE [LARGE SCALE GENOMIC DNA]</scope>
    <source>
        <strain evidence="2">BE-OM-2</strain>
    </source>
</reference>
<name>A0A4Q9LDL3_9MICR</name>
<dbReference type="VEuPathDB" id="MicrosporidiaDB:CWI39_1493p0010"/>
<dbReference type="SUPFAM" id="SSF52047">
    <property type="entry name" value="RNI-like"/>
    <property type="match status" value="1"/>
</dbReference>
<evidence type="ECO:0000313" key="3">
    <source>
        <dbReference type="Proteomes" id="UP000291404"/>
    </source>
</evidence>
<comment type="caution">
    <text evidence="2">The sequence shown here is derived from an EMBL/GenBank/DDBJ whole genome shotgun (WGS) entry which is preliminary data.</text>
</comment>